<comment type="caution">
    <text evidence="2">The sequence shown here is derived from an EMBL/GenBank/DDBJ whole genome shotgun (WGS) entry which is preliminary data.</text>
</comment>
<evidence type="ECO:0000313" key="2">
    <source>
        <dbReference type="EMBL" id="GGB24392.1"/>
    </source>
</evidence>
<feature type="region of interest" description="Disordered" evidence="1">
    <location>
        <begin position="1"/>
        <end position="22"/>
    </location>
</feature>
<dbReference type="InterPro" id="IPR013325">
    <property type="entry name" value="RNA_pol_sigma_r2"/>
</dbReference>
<evidence type="ECO:0008006" key="4">
    <source>
        <dbReference type="Google" id="ProtNLM"/>
    </source>
</evidence>
<dbReference type="Proteomes" id="UP000636793">
    <property type="component" value="Unassembled WGS sequence"/>
</dbReference>
<dbReference type="Gene3D" id="1.10.1740.10">
    <property type="match status" value="1"/>
</dbReference>
<dbReference type="GO" id="GO:0006352">
    <property type="term" value="P:DNA-templated transcription initiation"/>
    <property type="evidence" value="ECO:0007669"/>
    <property type="project" value="InterPro"/>
</dbReference>
<protein>
    <recommendedName>
        <fullName evidence="4">RNA polymerase sigma-70 region 2 domain-containing protein</fullName>
    </recommendedName>
</protein>
<proteinExistence type="predicted"/>
<name>A0A916WRR5_9MICO</name>
<dbReference type="SUPFAM" id="SSF88946">
    <property type="entry name" value="Sigma2 domain of RNA polymerase sigma factors"/>
    <property type="match status" value="1"/>
</dbReference>
<organism evidence="2 3">
    <name type="scientific">Flexivirga endophytica</name>
    <dbReference type="NCBI Taxonomy" id="1849103"/>
    <lineage>
        <taxon>Bacteria</taxon>
        <taxon>Bacillati</taxon>
        <taxon>Actinomycetota</taxon>
        <taxon>Actinomycetes</taxon>
        <taxon>Micrococcales</taxon>
        <taxon>Dermacoccaceae</taxon>
        <taxon>Flexivirga</taxon>
    </lineage>
</organism>
<reference evidence="2" key="2">
    <citation type="submission" date="2020-09" db="EMBL/GenBank/DDBJ databases">
        <authorList>
            <person name="Sun Q."/>
            <person name="Zhou Y."/>
        </authorList>
    </citation>
    <scope>NUCLEOTIDE SEQUENCE</scope>
    <source>
        <strain evidence="2">CGMCC 1.15085</strain>
    </source>
</reference>
<gene>
    <name evidence="2" type="ORF">GCM10011492_12930</name>
</gene>
<dbReference type="EMBL" id="BMHI01000002">
    <property type="protein sequence ID" value="GGB24392.1"/>
    <property type="molecule type" value="Genomic_DNA"/>
</dbReference>
<dbReference type="AlphaFoldDB" id="A0A916WRR5"/>
<evidence type="ECO:0000256" key="1">
    <source>
        <dbReference type="SAM" id="MobiDB-lite"/>
    </source>
</evidence>
<dbReference type="GO" id="GO:0003700">
    <property type="term" value="F:DNA-binding transcription factor activity"/>
    <property type="evidence" value="ECO:0007669"/>
    <property type="project" value="InterPro"/>
</dbReference>
<keyword evidence="3" id="KW-1185">Reference proteome</keyword>
<accession>A0A916WRR5</accession>
<reference evidence="2" key="1">
    <citation type="journal article" date="2014" name="Int. J. Syst. Evol. Microbiol.">
        <title>Complete genome sequence of Corynebacterium casei LMG S-19264T (=DSM 44701T), isolated from a smear-ripened cheese.</title>
        <authorList>
            <consortium name="US DOE Joint Genome Institute (JGI-PGF)"/>
            <person name="Walter F."/>
            <person name="Albersmeier A."/>
            <person name="Kalinowski J."/>
            <person name="Ruckert C."/>
        </authorList>
    </citation>
    <scope>NUCLEOTIDE SEQUENCE</scope>
    <source>
        <strain evidence="2">CGMCC 1.15085</strain>
    </source>
</reference>
<evidence type="ECO:0000313" key="3">
    <source>
        <dbReference type="Proteomes" id="UP000636793"/>
    </source>
</evidence>
<sequence length="111" mass="12173">MPVGEPRVRLSSLSRHGPAQSRGQRLGALLTQCAASEVTAMGVLYDETIGWVYPLACRAAEDTSGAQELTQAFYLHLWADSRQFRQDTDSAVTWVLQRLGEHLRSGADGRA</sequence>